<dbReference type="InterPro" id="IPR004547">
    <property type="entry name" value="Glucosamine6P_isomerase"/>
</dbReference>
<dbReference type="VEuPathDB" id="FungiDB:TREMEDRAFT_66895"/>
<evidence type="ECO:0000259" key="5">
    <source>
        <dbReference type="Pfam" id="PF01182"/>
    </source>
</evidence>
<dbReference type="Pfam" id="PF01182">
    <property type="entry name" value="Glucosamine_iso"/>
    <property type="match status" value="1"/>
</dbReference>
<comment type="catalytic activity">
    <reaction evidence="1">
        <text>alpha-D-glucosamine 6-phosphate + H2O = beta-D-fructose 6-phosphate + NH4(+)</text>
        <dbReference type="Rhea" id="RHEA:12172"/>
        <dbReference type="ChEBI" id="CHEBI:15377"/>
        <dbReference type="ChEBI" id="CHEBI:28938"/>
        <dbReference type="ChEBI" id="CHEBI:57634"/>
        <dbReference type="ChEBI" id="CHEBI:75989"/>
        <dbReference type="EC" id="3.5.99.6"/>
    </reaction>
</comment>
<evidence type="ECO:0000256" key="3">
    <source>
        <dbReference type="ARBA" id="ARBA00012680"/>
    </source>
</evidence>
<dbReference type="STRING" id="5217.A0A4Q1BFN5"/>
<dbReference type="NCBIfam" id="TIGR00502">
    <property type="entry name" value="nagB"/>
    <property type="match status" value="1"/>
</dbReference>
<keyword evidence="7" id="KW-1185">Reference proteome</keyword>
<dbReference type="GO" id="GO:0006046">
    <property type="term" value="P:N-acetylglucosamine catabolic process"/>
    <property type="evidence" value="ECO:0007669"/>
    <property type="project" value="TreeGrafter"/>
</dbReference>
<feature type="domain" description="Glucosamine/galactosamine-6-phosphate isomerase" evidence="5">
    <location>
        <begin position="17"/>
        <end position="235"/>
    </location>
</feature>
<accession>A0A4Q1BFN5</accession>
<comment type="similarity">
    <text evidence="2">Belongs to the glucosamine/galactosamine-6-phosphate isomerase family.</text>
</comment>
<dbReference type="InterPro" id="IPR006148">
    <property type="entry name" value="Glc/Gal-6P_isomerase"/>
</dbReference>
<evidence type="ECO:0000256" key="4">
    <source>
        <dbReference type="ARBA" id="ARBA00022801"/>
    </source>
</evidence>
<dbReference type="CDD" id="cd01399">
    <property type="entry name" value="GlcN6P_deaminase"/>
    <property type="match status" value="1"/>
</dbReference>
<evidence type="ECO:0000313" key="6">
    <source>
        <dbReference type="EMBL" id="RXK35043.1"/>
    </source>
</evidence>
<comment type="caution">
    <text evidence="6">The sequence shown here is derived from an EMBL/GenBank/DDBJ whole genome shotgun (WGS) entry which is preliminary data.</text>
</comment>
<keyword evidence="4" id="KW-0378">Hydrolase</keyword>
<name>A0A4Q1BFN5_TREME</name>
<dbReference type="HAMAP" id="MF_01241">
    <property type="entry name" value="GlcN6P_deamin"/>
    <property type="match status" value="1"/>
</dbReference>
<dbReference type="GO" id="GO:0004342">
    <property type="term" value="F:glucosamine-6-phosphate deaminase activity"/>
    <property type="evidence" value="ECO:0007669"/>
    <property type="project" value="UniProtKB-EC"/>
</dbReference>
<evidence type="ECO:0000256" key="2">
    <source>
        <dbReference type="ARBA" id="ARBA00005526"/>
    </source>
</evidence>
<dbReference type="SUPFAM" id="SSF100950">
    <property type="entry name" value="NagB/RpiA/CoA transferase-like"/>
    <property type="match status" value="1"/>
</dbReference>
<dbReference type="AlphaFoldDB" id="A0A4Q1BFN5"/>
<dbReference type="GO" id="GO:0005737">
    <property type="term" value="C:cytoplasm"/>
    <property type="evidence" value="ECO:0007669"/>
    <property type="project" value="TreeGrafter"/>
</dbReference>
<organism evidence="6 7">
    <name type="scientific">Tremella mesenterica</name>
    <name type="common">Jelly fungus</name>
    <dbReference type="NCBI Taxonomy" id="5217"/>
    <lineage>
        <taxon>Eukaryota</taxon>
        <taxon>Fungi</taxon>
        <taxon>Dikarya</taxon>
        <taxon>Basidiomycota</taxon>
        <taxon>Agaricomycotina</taxon>
        <taxon>Tremellomycetes</taxon>
        <taxon>Tremellales</taxon>
        <taxon>Tremellaceae</taxon>
        <taxon>Tremella</taxon>
    </lineage>
</organism>
<gene>
    <name evidence="6" type="ORF">M231_07696</name>
</gene>
<dbReference type="Proteomes" id="UP000289152">
    <property type="component" value="Unassembled WGS sequence"/>
</dbReference>
<evidence type="ECO:0000313" key="7">
    <source>
        <dbReference type="Proteomes" id="UP000289152"/>
    </source>
</evidence>
<dbReference type="EC" id="3.5.99.6" evidence="3"/>
<protein>
    <recommendedName>
        <fullName evidence="3">glucosamine-6-phosphate deaminase</fullName>
        <ecNumber evidence="3">3.5.99.6</ecNumber>
    </recommendedName>
</protein>
<reference evidence="6 7" key="1">
    <citation type="submission" date="2016-06" db="EMBL/GenBank/DDBJ databases">
        <title>Evolution of pathogenesis and genome organization in the Tremellales.</title>
        <authorList>
            <person name="Cuomo C."/>
            <person name="Litvintseva A."/>
            <person name="Heitman J."/>
            <person name="Chen Y."/>
            <person name="Sun S."/>
            <person name="Springer D."/>
            <person name="Dromer F."/>
            <person name="Young S."/>
            <person name="Zeng Q."/>
            <person name="Chapman S."/>
            <person name="Gujja S."/>
            <person name="Saif S."/>
            <person name="Birren B."/>
        </authorList>
    </citation>
    <scope>NUCLEOTIDE SEQUENCE [LARGE SCALE GENOMIC DNA]</scope>
    <source>
        <strain evidence="6 7">ATCC 28783</strain>
    </source>
</reference>
<sequence length="247" mass="26829">MPASNPQIKLVVADTLSAAKAVAQIIADQVKVKPNAVLGLPTGSTPIPVYEELVKMYQAGLIDFEQVRTFNLDEYVGLKPDHPESYAAFMAKHLFSKINIPTCQTHLLDGLTPNPESECKAYEDRLVKEGGMDLLFLGIGENGHLGFNEPFSQVGEGTRMVMLTVETRLANSRFFSAIDQVPTHALTMGLRTILSSKSIVLLAIGKKKAKAIKMCLEGEIKDEWPCSVLKGHEDVLVVCDGDAASGM</sequence>
<dbReference type="GO" id="GO:0019262">
    <property type="term" value="P:N-acetylneuraminate catabolic process"/>
    <property type="evidence" value="ECO:0007669"/>
    <property type="project" value="TreeGrafter"/>
</dbReference>
<dbReference type="EMBL" id="SDIL01000162">
    <property type="protein sequence ID" value="RXK35043.1"/>
    <property type="molecule type" value="Genomic_DNA"/>
</dbReference>
<evidence type="ECO:0000256" key="1">
    <source>
        <dbReference type="ARBA" id="ARBA00000644"/>
    </source>
</evidence>
<dbReference type="GO" id="GO:0005975">
    <property type="term" value="P:carbohydrate metabolic process"/>
    <property type="evidence" value="ECO:0007669"/>
    <property type="project" value="InterPro"/>
</dbReference>
<dbReference type="InParanoid" id="A0A4Q1BFN5"/>
<dbReference type="GO" id="GO:0006043">
    <property type="term" value="P:glucosamine catabolic process"/>
    <property type="evidence" value="ECO:0007669"/>
    <property type="project" value="TreeGrafter"/>
</dbReference>
<dbReference type="PANTHER" id="PTHR11280">
    <property type="entry name" value="GLUCOSAMINE-6-PHOSPHATE ISOMERASE"/>
    <property type="match status" value="1"/>
</dbReference>
<dbReference type="Gene3D" id="3.40.50.1360">
    <property type="match status" value="1"/>
</dbReference>
<dbReference type="PANTHER" id="PTHR11280:SF5">
    <property type="entry name" value="GLUCOSAMINE-6-PHOSPHATE ISOMERASE"/>
    <property type="match status" value="1"/>
</dbReference>
<proteinExistence type="inferred from homology"/>
<dbReference type="InterPro" id="IPR037171">
    <property type="entry name" value="NagB/RpiA_transferase-like"/>
</dbReference>
<dbReference type="GO" id="GO:0042802">
    <property type="term" value="F:identical protein binding"/>
    <property type="evidence" value="ECO:0007669"/>
    <property type="project" value="TreeGrafter"/>
</dbReference>
<dbReference type="OrthoDB" id="7663298at2759"/>